<comment type="caution">
    <text evidence="3">The sequence shown here is derived from an EMBL/GenBank/DDBJ whole genome shotgun (WGS) entry which is preliminary data.</text>
</comment>
<dbReference type="Pfam" id="PF13561">
    <property type="entry name" value="adh_short_C2"/>
    <property type="match status" value="1"/>
</dbReference>
<dbReference type="PRINTS" id="PR00080">
    <property type="entry name" value="SDRFAMILY"/>
</dbReference>
<protein>
    <recommendedName>
        <fullName evidence="5">3-oxoacyl-ACP reductase</fullName>
    </recommendedName>
</protein>
<dbReference type="GO" id="GO:0048038">
    <property type="term" value="F:quinone binding"/>
    <property type="evidence" value="ECO:0007669"/>
    <property type="project" value="TreeGrafter"/>
</dbReference>
<evidence type="ECO:0000256" key="2">
    <source>
        <dbReference type="ARBA" id="ARBA00023002"/>
    </source>
</evidence>
<dbReference type="PRINTS" id="PR00081">
    <property type="entry name" value="GDHRDH"/>
</dbReference>
<comment type="similarity">
    <text evidence="1">Belongs to the short-chain dehydrogenases/reductases (SDR) family.</text>
</comment>
<dbReference type="SUPFAM" id="SSF51735">
    <property type="entry name" value="NAD(P)-binding Rossmann-fold domains"/>
    <property type="match status" value="1"/>
</dbReference>
<gene>
    <name evidence="3" type="ORF">B7R54_17930</name>
</gene>
<evidence type="ECO:0000256" key="1">
    <source>
        <dbReference type="ARBA" id="ARBA00006484"/>
    </source>
</evidence>
<dbReference type="AlphaFoldDB" id="A0A3E0VN51"/>
<dbReference type="Proteomes" id="UP000256486">
    <property type="component" value="Unassembled WGS sequence"/>
</dbReference>
<dbReference type="FunFam" id="3.40.50.720:FF:000173">
    <property type="entry name" value="3-oxoacyl-[acyl-carrier protein] reductase"/>
    <property type="match status" value="1"/>
</dbReference>
<evidence type="ECO:0008006" key="5">
    <source>
        <dbReference type="Google" id="ProtNLM"/>
    </source>
</evidence>
<dbReference type="PANTHER" id="PTHR42760">
    <property type="entry name" value="SHORT-CHAIN DEHYDROGENASES/REDUCTASES FAMILY MEMBER"/>
    <property type="match status" value="1"/>
</dbReference>
<dbReference type="InterPro" id="IPR020904">
    <property type="entry name" value="Sc_DH/Rdtase_CS"/>
</dbReference>
<evidence type="ECO:0000313" key="4">
    <source>
        <dbReference type="Proteomes" id="UP000256486"/>
    </source>
</evidence>
<accession>A0A3E0VN51</accession>
<dbReference type="PROSITE" id="PS00061">
    <property type="entry name" value="ADH_SHORT"/>
    <property type="match status" value="1"/>
</dbReference>
<reference evidence="3 4" key="1">
    <citation type="submission" date="2017-04" db="EMBL/GenBank/DDBJ databases">
        <title>Comparative genome analysis of Subtercola boreus.</title>
        <authorList>
            <person name="Cho Y.-J."/>
            <person name="Cho A."/>
            <person name="Kim O.-S."/>
            <person name="Lee J.-I."/>
        </authorList>
    </citation>
    <scope>NUCLEOTIDE SEQUENCE [LARGE SCALE GENOMIC DNA]</scope>
    <source>
        <strain evidence="3 4">K300</strain>
    </source>
</reference>
<name>A0A3E0VN51_9MICO</name>
<dbReference type="EMBL" id="NBWZ01000001">
    <property type="protein sequence ID" value="RFA10878.1"/>
    <property type="molecule type" value="Genomic_DNA"/>
</dbReference>
<dbReference type="RefSeq" id="WP_116416255.1">
    <property type="nucleotide sequence ID" value="NZ_NBWZ01000001.1"/>
</dbReference>
<keyword evidence="2" id="KW-0560">Oxidoreductase</keyword>
<dbReference type="InterPro" id="IPR036291">
    <property type="entry name" value="NAD(P)-bd_dom_sf"/>
</dbReference>
<keyword evidence="4" id="KW-1185">Reference proteome</keyword>
<evidence type="ECO:0000313" key="3">
    <source>
        <dbReference type="EMBL" id="RFA10878.1"/>
    </source>
</evidence>
<dbReference type="GO" id="GO:0016616">
    <property type="term" value="F:oxidoreductase activity, acting on the CH-OH group of donors, NAD or NADP as acceptor"/>
    <property type="evidence" value="ECO:0007669"/>
    <property type="project" value="TreeGrafter"/>
</dbReference>
<organism evidence="3 4">
    <name type="scientific">Subtercola boreus</name>
    <dbReference type="NCBI Taxonomy" id="120213"/>
    <lineage>
        <taxon>Bacteria</taxon>
        <taxon>Bacillati</taxon>
        <taxon>Actinomycetota</taxon>
        <taxon>Actinomycetes</taxon>
        <taxon>Micrococcales</taxon>
        <taxon>Microbacteriaceae</taxon>
        <taxon>Subtercola</taxon>
    </lineage>
</organism>
<proteinExistence type="inferred from homology"/>
<dbReference type="OrthoDB" id="7064009at2"/>
<sequence length="266" mass="27179">MSIQNTVSAIVTGGAGGIGSVISTRLAELGYSVVVADADTAGAERRAAELPTPSEGQVHAAFGGDLTRADVNRGVARAAADIAPIGVLVNAVGISPKDNGAKRSFFDISEEEWDLTMAVNLKSPFLLVKEACQLMAHDGSASIVNLLSITSKLGAGGAADAPFGPHLPSSAAYAASKAALQNLTATLSRELIPQRIRVNGVAPGFVATPMMSSVPDEASRILATQIPLGRFGTASEVTDAIEFLISTKAGYITGTSLDVNGGWLTC</sequence>
<dbReference type="GO" id="GO:0006633">
    <property type="term" value="P:fatty acid biosynthetic process"/>
    <property type="evidence" value="ECO:0007669"/>
    <property type="project" value="TreeGrafter"/>
</dbReference>
<dbReference type="PANTHER" id="PTHR42760:SF133">
    <property type="entry name" value="3-OXOACYL-[ACYL-CARRIER-PROTEIN] REDUCTASE"/>
    <property type="match status" value="1"/>
</dbReference>
<dbReference type="Gene3D" id="3.40.50.720">
    <property type="entry name" value="NAD(P)-binding Rossmann-like Domain"/>
    <property type="match status" value="1"/>
</dbReference>
<dbReference type="InterPro" id="IPR002347">
    <property type="entry name" value="SDR_fam"/>
</dbReference>